<evidence type="ECO:0000313" key="2">
    <source>
        <dbReference type="EMBL" id="KAI3556502.1"/>
    </source>
</evidence>
<reference evidence="2" key="1">
    <citation type="submission" date="2019-01" db="EMBL/GenBank/DDBJ databases">
        <title>Colletotrichum abscissum LGMF1257.</title>
        <authorList>
            <person name="Baroncelli R."/>
        </authorList>
    </citation>
    <scope>NUCLEOTIDE SEQUENCE</scope>
    <source>
        <strain evidence="2">Ca142</strain>
    </source>
</reference>
<organism evidence="2 3">
    <name type="scientific">Colletotrichum abscissum</name>
    <dbReference type="NCBI Taxonomy" id="1671311"/>
    <lineage>
        <taxon>Eukaryota</taxon>
        <taxon>Fungi</taxon>
        <taxon>Dikarya</taxon>
        <taxon>Ascomycota</taxon>
        <taxon>Pezizomycotina</taxon>
        <taxon>Sordariomycetes</taxon>
        <taxon>Hypocreomycetidae</taxon>
        <taxon>Glomerellales</taxon>
        <taxon>Glomerellaceae</taxon>
        <taxon>Colletotrichum</taxon>
        <taxon>Colletotrichum acutatum species complex</taxon>
    </lineage>
</organism>
<dbReference type="InterPro" id="IPR010730">
    <property type="entry name" value="HET"/>
</dbReference>
<dbReference type="Proteomes" id="UP001056436">
    <property type="component" value="Unassembled WGS sequence"/>
</dbReference>
<evidence type="ECO:0000313" key="3">
    <source>
        <dbReference type="Proteomes" id="UP001056436"/>
    </source>
</evidence>
<evidence type="ECO:0000259" key="1">
    <source>
        <dbReference type="Pfam" id="PF06985"/>
    </source>
</evidence>
<dbReference type="OrthoDB" id="194358at2759"/>
<keyword evidence="3" id="KW-1185">Reference proteome</keyword>
<dbReference type="PANTHER" id="PTHR24148:SF64">
    <property type="entry name" value="HETEROKARYON INCOMPATIBILITY DOMAIN-CONTAINING PROTEIN"/>
    <property type="match status" value="1"/>
</dbReference>
<dbReference type="PANTHER" id="PTHR24148">
    <property type="entry name" value="ANKYRIN REPEAT DOMAIN-CONTAINING PROTEIN 39 HOMOLOG-RELATED"/>
    <property type="match status" value="1"/>
</dbReference>
<dbReference type="EMBL" id="SDAQ01000012">
    <property type="protein sequence ID" value="KAI3556502.1"/>
    <property type="molecule type" value="Genomic_DNA"/>
</dbReference>
<dbReference type="AlphaFoldDB" id="A0A9Q0B932"/>
<proteinExistence type="predicted"/>
<feature type="domain" description="Heterokaryon incompatibility" evidence="1">
    <location>
        <begin position="63"/>
        <end position="218"/>
    </location>
</feature>
<sequence length="488" mass="55029">MKHGYNAGEAKVQKADSLANHFQYEPLDLGIRSFRLLILYPGDDDIRCDIFQAVLEPDDIIPYEALSYAWGGIDRTETITASGKWLPVTERLFTALVHLRTNETRILWVDAICIDQDNIAERGHQVGQMAGIYRQAEQVLIWLGPGTPDTVLLMQGLRVLHHDSIRQKSRDDIAWARTRWQCLQMDKGFSALARDSFPRGLLHMLQQAWFTRIWVLQEVSYARVASICCGDFSVPAYIFVLATQLIKNEDNAIFELGDQRQTLLDLMPRPSSEKITRKKSLHTLLQKFCESEATDPRDMVYALLGIASDTPKDANNTPLVPDYFKTETTLIRDLLWYLSCGNFVQHEILDTDLRLRAFLKTIPAVTDASFKSCIVKGNLDGIKELLARGQSFEITRKAISALGSRVGIVLTDPRLPDDTLWGLLRLRDSSLTFSSDGIVAALDWCDDSVVPCVSIYYEVRMETSAVVAEALRTRIQCSPAICNDITLP</sequence>
<name>A0A9Q0B932_9PEZI</name>
<gene>
    <name evidence="2" type="ORF">CABS02_03362</name>
</gene>
<dbReference type="InterPro" id="IPR052895">
    <property type="entry name" value="HetReg/Transcr_Mod"/>
</dbReference>
<dbReference type="Pfam" id="PF06985">
    <property type="entry name" value="HET"/>
    <property type="match status" value="1"/>
</dbReference>
<comment type="caution">
    <text evidence="2">The sequence shown here is derived from an EMBL/GenBank/DDBJ whole genome shotgun (WGS) entry which is preliminary data.</text>
</comment>
<protein>
    <submittedName>
        <fullName evidence="2">HET domain-containing protein</fullName>
    </submittedName>
</protein>
<accession>A0A9Q0B932</accession>